<dbReference type="SUPFAM" id="SSF52266">
    <property type="entry name" value="SGNH hydrolase"/>
    <property type="match status" value="1"/>
</dbReference>
<dbReference type="OrthoDB" id="671439at2759"/>
<keyword evidence="2" id="KW-1185">Reference proteome</keyword>
<name>A0A9P5LF98_9HYPO</name>
<dbReference type="Proteomes" id="UP000722485">
    <property type="component" value="Unassembled WGS sequence"/>
</dbReference>
<evidence type="ECO:0000313" key="1">
    <source>
        <dbReference type="EMBL" id="KAF7547782.1"/>
    </source>
</evidence>
<gene>
    <name evidence="1" type="ORF">G7Z17_g7483</name>
</gene>
<organism evidence="1 2">
    <name type="scientific">Cylindrodendrum hubeiense</name>
    <dbReference type="NCBI Taxonomy" id="595255"/>
    <lineage>
        <taxon>Eukaryota</taxon>
        <taxon>Fungi</taxon>
        <taxon>Dikarya</taxon>
        <taxon>Ascomycota</taxon>
        <taxon>Pezizomycotina</taxon>
        <taxon>Sordariomycetes</taxon>
        <taxon>Hypocreomycetidae</taxon>
        <taxon>Hypocreales</taxon>
        <taxon>Nectriaceae</taxon>
        <taxon>Cylindrodendrum</taxon>
    </lineage>
</organism>
<dbReference type="Pfam" id="PF00657">
    <property type="entry name" value="Lipase_GDSL"/>
    <property type="match status" value="1"/>
</dbReference>
<dbReference type="GO" id="GO:0016788">
    <property type="term" value="F:hydrolase activity, acting on ester bonds"/>
    <property type="evidence" value="ECO:0007669"/>
    <property type="project" value="InterPro"/>
</dbReference>
<evidence type="ECO:0000313" key="2">
    <source>
        <dbReference type="Proteomes" id="UP000722485"/>
    </source>
</evidence>
<dbReference type="AlphaFoldDB" id="A0A9P5LF98"/>
<reference evidence="1" key="1">
    <citation type="submission" date="2020-03" db="EMBL/GenBank/DDBJ databases">
        <title>Draft Genome Sequence of Cylindrodendrum hubeiense.</title>
        <authorList>
            <person name="Buettner E."/>
            <person name="Kellner H."/>
        </authorList>
    </citation>
    <scope>NUCLEOTIDE SEQUENCE</scope>
    <source>
        <strain evidence="1">IHI 201604</strain>
    </source>
</reference>
<sequence length="290" mass="31911">MPAPTERGTNEAVIFTYSGLLTSLSTLSFPTPRDQHQQSLATYFQMATTYPQLVLFGDSLFQHAVEILDGFSFQSALQTRFCRRIDVVNRGLSGWTSSHALKYVPDIFPERNGDSGPKMDYLHVPLETYKDNLTKIVNHPRITAHKPKILLVTPPPLDQIKVTGLNMAAGHSQAVRTSAISASYSEAARQVARENPGVVSIDLWKAIMDKAIEMAPGDYQAGGPWLGSPENGKQGGLDVLLPDGLHMAGKAYEVFYDTILPHIGQEWQSLGGDDRTGYVLPDWRELTGAK</sequence>
<protein>
    <recommendedName>
        <fullName evidence="3">SGNH hydrolase-type esterase domain-containing protein</fullName>
    </recommendedName>
</protein>
<dbReference type="PANTHER" id="PTHR14209">
    <property type="entry name" value="ISOAMYL ACETATE-HYDROLYZING ESTERASE 1"/>
    <property type="match status" value="1"/>
</dbReference>
<dbReference type="InterPro" id="IPR001087">
    <property type="entry name" value="GDSL"/>
</dbReference>
<dbReference type="Gene3D" id="3.40.50.1110">
    <property type="entry name" value="SGNH hydrolase"/>
    <property type="match status" value="1"/>
</dbReference>
<comment type="caution">
    <text evidence="1">The sequence shown here is derived from an EMBL/GenBank/DDBJ whole genome shotgun (WGS) entry which is preliminary data.</text>
</comment>
<dbReference type="CDD" id="cd01838">
    <property type="entry name" value="Isoamyl_acetate_hydrolase_like"/>
    <property type="match status" value="1"/>
</dbReference>
<proteinExistence type="predicted"/>
<evidence type="ECO:0008006" key="3">
    <source>
        <dbReference type="Google" id="ProtNLM"/>
    </source>
</evidence>
<dbReference type="InterPro" id="IPR045136">
    <property type="entry name" value="Iah1-like"/>
</dbReference>
<accession>A0A9P5LF98</accession>
<dbReference type="PANTHER" id="PTHR14209:SF19">
    <property type="entry name" value="ISOAMYL ACETATE-HYDROLYZING ESTERASE 1 HOMOLOG"/>
    <property type="match status" value="1"/>
</dbReference>
<dbReference type="InterPro" id="IPR036514">
    <property type="entry name" value="SGNH_hydro_sf"/>
</dbReference>
<dbReference type="EMBL" id="JAANBB010000167">
    <property type="protein sequence ID" value="KAF7547782.1"/>
    <property type="molecule type" value="Genomic_DNA"/>
</dbReference>